<proteinExistence type="predicted"/>
<protein>
    <submittedName>
        <fullName evidence="1">L-rhamnose-1-dehydrogenase</fullName>
    </submittedName>
</protein>
<gene>
    <name evidence="1" type="ORF">CLIB1444_22S00606</name>
</gene>
<reference evidence="1" key="1">
    <citation type="submission" date="2022-06" db="EMBL/GenBank/DDBJ databases">
        <authorList>
            <person name="Legras J.-L."/>
            <person name="Devillers H."/>
            <person name="Grondin C."/>
        </authorList>
    </citation>
    <scope>NUCLEOTIDE SEQUENCE</scope>
    <source>
        <strain evidence="1">CLIB 1444</strain>
    </source>
</reference>
<organism evidence="1 2">
    <name type="scientific">[Candida] jaroonii</name>
    <dbReference type="NCBI Taxonomy" id="467808"/>
    <lineage>
        <taxon>Eukaryota</taxon>
        <taxon>Fungi</taxon>
        <taxon>Dikarya</taxon>
        <taxon>Ascomycota</taxon>
        <taxon>Saccharomycotina</taxon>
        <taxon>Pichiomycetes</taxon>
        <taxon>Debaryomycetaceae</taxon>
        <taxon>Yamadazyma</taxon>
    </lineage>
</organism>
<keyword evidence="2" id="KW-1185">Reference proteome</keyword>
<dbReference type="EMBL" id="CALSDN010000022">
    <property type="protein sequence ID" value="CAH6723893.1"/>
    <property type="molecule type" value="Genomic_DNA"/>
</dbReference>
<name>A0ACA9YFM0_9ASCO</name>
<accession>A0ACA9YFM0</accession>
<evidence type="ECO:0000313" key="1">
    <source>
        <dbReference type="EMBL" id="CAH6723893.1"/>
    </source>
</evidence>
<evidence type="ECO:0000313" key="2">
    <source>
        <dbReference type="Proteomes" id="UP001152531"/>
    </source>
</evidence>
<sequence>MFDLFSLKGKTALLTGGTNGIGLGMAQGLVGADLDHLILTYRSEGPLQKTIDILKQINPNVKIDGVYADFLKGTEEELVESIYTQALEKAGKIDILINNAGINYRRAFKTYPQNEFDEVMRVNLNIPVKLTQKVVNHMDDNGIKGSIIFTGSLCSFQGGIDSSAYAITKGGIKLFTASVSNEFSKKGIRVNCIAPGYISTNMTEVFDPEFSDGLINRIPMGRWGNEKDFQGPAVFLASDASGYITGETLVVDGGWMNF</sequence>
<comment type="caution">
    <text evidence="1">The sequence shown here is derived from an EMBL/GenBank/DDBJ whole genome shotgun (WGS) entry which is preliminary data.</text>
</comment>
<dbReference type="Proteomes" id="UP001152531">
    <property type="component" value="Unassembled WGS sequence"/>
</dbReference>